<sequence length="125" mass="14205">MISKKILIIEDEEAVLDILDKKLREEGFETVTSRDGKEGLEIALREKPDLVLLDLILPTMDGLTLLDKLRADVAGKNLSVVILTNLDNAEKIEEGRKKGVYDYLVKTDWTLEDVIKRVKQVLNEK</sequence>
<dbReference type="AlphaFoldDB" id="A0A0G0NGA8"/>
<dbReference type="InterPro" id="IPR001789">
    <property type="entry name" value="Sig_transdc_resp-reg_receiver"/>
</dbReference>
<dbReference type="SUPFAM" id="SSF52172">
    <property type="entry name" value="CheY-like"/>
    <property type="match status" value="1"/>
</dbReference>
<dbReference type="PANTHER" id="PTHR44591:SF3">
    <property type="entry name" value="RESPONSE REGULATORY DOMAIN-CONTAINING PROTEIN"/>
    <property type="match status" value="1"/>
</dbReference>
<accession>A0A0G0NGA8</accession>
<feature type="modified residue" description="4-aspartylphosphate" evidence="2">
    <location>
        <position position="54"/>
    </location>
</feature>
<comment type="caution">
    <text evidence="4">The sequence shown here is derived from an EMBL/GenBank/DDBJ whole genome shotgun (WGS) entry which is preliminary data.</text>
</comment>
<keyword evidence="1 2" id="KW-0597">Phosphoprotein</keyword>
<evidence type="ECO:0000256" key="2">
    <source>
        <dbReference type="PROSITE-ProRule" id="PRU00169"/>
    </source>
</evidence>
<dbReference type="Pfam" id="PF00072">
    <property type="entry name" value="Response_reg"/>
    <property type="match status" value="1"/>
</dbReference>
<reference evidence="4 5" key="1">
    <citation type="journal article" date="2015" name="Nature">
        <title>rRNA introns, odd ribosomes, and small enigmatic genomes across a large radiation of phyla.</title>
        <authorList>
            <person name="Brown C.T."/>
            <person name="Hug L.A."/>
            <person name="Thomas B.C."/>
            <person name="Sharon I."/>
            <person name="Castelle C.J."/>
            <person name="Singh A."/>
            <person name="Wilkins M.J."/>
            <person name="Williams K.H."/>
            <person name="Banfield J.F."/>
        </authorList>
    </citation>
    <scope>NUCLEOTIDE SEQUENCE [LARGE SCALE GENOMIC DNA]</scope>
</reference>
<organism evidence="4 5">
    <name type="scientific">Candidatus Woesebacteria bacterium GW2011_GWB1_38_8</name>
    <dbReference type="NCBI Taxonomy" id="1618570"/>
    <lineage>
        <taxon>Bacteria</taxon>
        <taxon>Candidatus Woeseibacteriota</taxon>
    </lineage>
</organism>
<evidence type="ECO:0000313" key="4">
    <source>
        <dbReference type="EMBL" id="KKQ84939.1"/>
    </source>
</evidence>
<dbReference type="CDD" id="cd00156">
    <property type="entry name" value="REC"/>
    <property type="match status" value="1"/>
</dbReference>
<evidence type="ECO:0000313" key="5">
    <source>
        <dbReference type="Proteomes" id="UP000034081"/>
    </source>
</evidence>
<name>A0A0G0NGA8_9BACT</name>
<dbReference type="InterPro" id="IPR050595">
    <property type="entry name" value="Bact_response_regulator"/>
</dbReference>
<feature type="domain" description="Response regulatory" evidence="3">
    <location>
        <begin position="5"/>
        <end position="121"/>
    </location>
</feature>
<dbReference type="SMART" id="SM00448">
    <property type="entry name" value="REC"/>
    <property type="match status" value="1"/>
</dbReference>
<gene>
    <name evidence="4" type="ORF">UT08_C0012G0035</name>
</gene>
<dbReference type="GO" id="GO:0000160">
    <property type="term" value="P:phosphorelay signal transduction system"/>
    <property type="evidence" value="ECO:0007669"/>
    <property type="project" value="InterPro"/>
</dbReference>
<evidence type="ECO:0000256" key="1">
    <source>
        <dbReference type="ARBA" id="ARBA00022553"/>
    </source>
</evidence>
<protein>
    <submittedName>
        <fullName evidence="4">Response regulator receiver domain protein</fullName>
    </submittedName>
</protein>
<dbReference type="EMBL" id="LBVL01000012">
    <property type="protein sequence ID" value="KKQ84939.1"/>
    <property type="molecule type" value="Genomic_DNA"/>
</dbReference>
<dbReference type="Proteomes" id="UP000034081">
    <property type="component" value="Unassembled WGS sequence"/>
</dbReference>
<dbReference type="Gene3D" id="3.40.50.2300">
    <property type="match status" value="1"/>
</dbReference>
<dbReference type="PROSITE" id="PS50110">
    <property type="entry name" value="RESPONSE_REGULATORY"/>
    <property type="match status" value="1"/>
</dbReference>
<dbReference type="InterPro" id="IPR011006">
    <property type="entry name" value="CheY-like_superfamily"/>
</dbReference>
<proteinExistence type="predicted"/>
<dbReference type="PANTHER" id="PTHR44591">
    <property type="entry name" value="STRESS RESPONSE REGULATOR PROTEIN 1"/>
    <property type="match status" value="1"/>
</dbReference>
<evidence type="ECO:0000259" key="3">
    <source>
        <dbReference type="PROSITE" id="PS50110"/>
    </source>
</evidence>
<dbReference type="STRING" id="1618570.UT08_C0012G0035"/>